<dbReference type="GO" id="GO:0005886">
    <property type="term" value="C:plasma membrane"/>
    <property type="evidence" value="ECO:0007669"/>
    <property type="project" value="UniProtKB-SubCell"/>
</dbReference>
<name>A0A4R2FEQ2_9GAMM</name>
<evidence type="ECO:0000256" key="5">
    <source>
        <dbReference type="ARBA" id="ARBA00023136"/>
    </source>
</evidence>
<sequence length="234" mass="25614">MTATSHNGLKRLAKAGVVVLILLLLTWAVKEGWFEHLTDSNWVARFVKSHGLYGWGLLLVAGGLFTAVGGPRQVIAFVFGFAIGGWQGALYSTLAALVGCVMSFYVARLTFRTSLQKRFGRKLLKFEALVIRNTWLKVLMIRLLPVGSNLLTNLFAGATHVPARGFLLGSAIGYLPQMLIFAYAGAGLGLSDHVQLIISIALFLISSIIGAYLYRSRLQRQVDELISEDEETAQ</sequence>
<dbReference type="InterPro" id="IPR015414">
    <property type="entry name" value="TMEM64"/>
</dbReference>
<keyword evidence="2 6" id="KW-1003">Cell membrane</keyword>
<dbReference type="Proteomes" id="UP000294832">
    <property type="component" value="Unassembled WGS sequence"/>
</dbReference>
<dbReference type="PANTHER" id="PTHR12677:SF59">
    <property type="entry name" value="GOLGI APPARATUS MEMBRANE PROTEIN TVP38-RELATED"/>
    <property type="match status" value="1"/>
</dbReference>
<dbReference type="EMBL" id="SLWF01000012">
    <property type="protein sequence ID" value="TCN84301.1"/>
    <property type="molecule type" value="Genomic_DNA"/>
</dbReference>
<proteinExistence type="inferred from homology"/>
<dbReference type="RefSeq" id="WP_133038957.1">
    <property type="nucleotide sequence ID" value="NZ_SLWF01000012.1"/>
</dbReference>
<evidence type="ECO:0000256" key="2">
    <source>
        <dbReference type="ARBA" id="ARBA00022475"/>
    </source>
</evidence>
<feature type="transmembrane region" description="Helical" evidence="6">
    <location>
        <begin position="196"/>
        <end position="214"/>
    </location>
</feature>
<evidence type="ECO:0000256" key="4">
    <source>
        <dbReference type="ARBA" id="ARBA00022989"/>
    </source>
</evidence>
<feature type="transmembrane region" description="Helical" evidence="6">
    <location>
        <begin position="50"/>
        <end position="68"/>
    </location>
</feature>
<dbReference type="OrthoDB" id="7348996at2"/>
<dbReference type="Pfam" id="PF09335">
    <property type="entry name" value="VTT_dom"/>
    <property type="match status" value="1"/>
</dbReference>
<feature type="transmembrane region" description="Helical" evidence="6">
    <location>
        <begin position="165"/>
        <end position="184"/>
    </location>
</feature>
<dbReference type="InterPro" id="IPR032816">
    <property type="entry name" value="VTT_dom"/>
</dbReference>
<feature type="transmembrane region" description="Helical" evidence="6">
    <location>
        <begin position="75"/>
        <end position="107"/>
    </location>
</feature>
<reference evidence="8 9" key="1">
    <citation type="submission" date="2019-03" db="EMBL/GenBank/DDBJ databases">
        <title>Freshwater and sediment microbial communities from various areas in North America, analyzing microbe dynamics in response to fracking.</title>
        <authorList>
            <person name="Lamendella R."/>
        </authorList>
    </citation>
    <scope>NUCLEOTIDE SEQUENCE [LARGE SCALE GENOMIC DNA]</scope>
    <source>
        <strain evidence="8 9">74A</strain>
    </source>
</reference>
<comment type="subcellular location">
    <subcellularLocation>
        <location evidence="1 6">Cell membrane</location>
        <topology evidence="1 6">Multi-pass membrane protein</topology>
    </subcellularLocation>
</comment>
<accession>A0A4R2FEQ2</accession>
<evidence type="ECO:0000256" key="6">
    <source>
        <dbReference type="RuleBase" id="RU366058"/>
    </source>
</evidence>
<evidence type="ECO:0000256" key="3">
    <source>
        <dbReference type="ARBA" id="ARBA00022692"/>
    </source>
</evidence>
<evidence type="ECO:0000256" key="1">
    <source>
        <dbReference type="ARBA" id="ARBA00004651"/>
    </source>
</evidence>
<organism evidence="8 9">
    <name type="scientific">Shewanella fodinae</name>
    <dbReference type="NCBI Taxonomy" id="552357"/>
    <lineage>
        <taxon>Bacteria</taxon>
        <taxon>Pseudomonadati</taxon>
        <taxon>Pseudomonadota</taxon>
        <taxon>Gammaproteobacteria</taxon>
        <taxon>Alteromonadales</taxon>
        <taxon>Shewanellaceae</taxon>
        <taxon>Shewanella</taxon>
    </lineage>
</organism>
<evidence type="ECO:0000259" key="7">
    <source>
        <dbReference type="Pfam" id="PF09335"/>
    </source>
</evidence>
<keyword evidence="3 6" id="KW-0812">Transmembrane</keyword>
<protein>
    <recommendedName>
        <fullName evidence="6">TVP38/TMEM64 family membrane protein</fullName>
    </recommendedName>
</protein>
<gene>
    <name evidence="8" type="ORF">EDC91_11276</name>
</gene>
<dbReference type="AlphaFoldDB" id="A0A4R2FEQ2"/>
<evidence type="ECO:0000313" key="8">
    <source>
        <dbReference type="EMBL" id="TCN84301.1"/>
    </source>
</evidence>
<feature type="domain" description="VTT" evidence="7">
    <location>
        <begin position="71"/>
        <end position="186"/>
    </location>
</feature>
<keyword evidence="4 6" id="KW-1133">Transmembrane helix</keyword>
<dbReference type="PANTHER" id="PTHR12677">
    <property type="entry name" value="GOLGI APPARATUS MEMBRANE PROTEIN TVP38-RELATED"/>
    <property type="match status" value="1"/>
</dbReference>
<keyword evidence="5 6" id="KW-0472">Membrane</keyword>
<evidence type="ECO:0000313" key="9">
    <source>
        <dbReference type="Proteomes" id="UP000294832"/>
    </source>
</evidence>
<comment type="caution">
    <text evidence="8">The sequence shown here is derived from an EMBL/GenBank/DDBJ whole genome shotgun (WGS) entry which is preliminary data.</text>
</comment>
<keyword evidence="9" id="KW-1185">Reference proteome</keyword>
<feature type="transmembrane region" description="Helical" evidence="6">
    <location>
        <begin position="12"/>
        <end position="30"/>
    </location>
</feature>
<comment type="similarity">
    <text evidence="6">Belongs to the TVP38/TMEM64 family.</text>
</comment>